<dbReference type="KEGG" id="pfj:MYCFIDRAFT_175088"/>
<proteinExistence type="predicted"/>
<keyword evidence="2" id="KW-1185">Reference proteome</keyword>
<name>M3AGF5_PSEFD</name>
<evidence type="ECO:0000313" key="1">
    <source>
        <dbReference type="EMBL" id="EME83661.1"/>
    </source>
</evidence>
<sequence length="223" mass="24693">MNELCGVKKCMDRPSFGENGHSEAFYAMASAIEKESERYFGTKLTCKKSTISSLEHTGAEATDTRPRHVISTFKVEASKEAVSLGRPSRGNRYSTEAPYKHVQGRSVEGRASKAFVYITSTKGRNAEEDTHSQGYLCIRSLGLSERERDVGAILPVLFRHFIDCILETTATFSFHPHGIGRENRGGMRCFLSQSAFGRGWREIEEALGIDDGLLTAALLRGYA</sequence>
<organism evidence="1 2">
    <name type="scientific">Pseudocercospora fijiensis (strain CIRAD86)</name>
    <name type="common">Black leaf streak disease fungus</name>
    <name type="synonym">Mycosphaerella fijiensis</name>
    <dbReference type="NCBI Taxonomy" id="383855"/>
    <lineage>
        <taxon>Eukaryota</taxon>
        <taxon>Fungi</taxon>
        <taxon>Dikarya</taxon>
        <taxon>Ascomycota</taxon>
        <taxon>Pezizomycotina</taxon>
        <taxon>Dothideomycetes</taxon>
        <taxon>Dothideomycetidae</taxon>
        <taxon>Mycosphaerellales</taxon>
        <taxon>Mycosphaerellaceae</taxon>
        <taxon>Pseudocercospora</taxon>
    </lineage>
</organism>
<dbReference type="HOGENOM" id="CLU_1240605_0_0_1"/>
<dbReference type="GeneID" id="19333323"/>
<dbReference type="EMBL" id="KB446558">
    <property type="protein sequence ID" value="EME83661.1"/>
    <property type="molecule type" value="Genomic_DNA"/>
</dbReference>
<reference evidence="1 2" key="1">
    <citation type="journal article" date="2012" name="PLoS Pathog.">
        <title>Diverse lifestyles and strategies of plant pathogenesis encoded in the genomes of eighteen Dothideomycetes fungi.</title>
        <authorList>
            <person name="Ohm R.A."/>
            <person name="Feau N."/>
            <person name="Henrissat B."/>
            <person name="Schoch C.L."/>
            <person name="Horwitz B.A."/>
            <person name="Barry K.W."/>
            <person name="Condon B.J."/>
            <person name="Copeland A.C."/>
            <person name="Dhillon B."/>
            <person name="Glaser F."/>
            <person name="Hesse C.N."/>
            <person name="Kosti I."/>
            <person name="LaButti K."/>
            <person name="Lindquist E.A."/>
            <person name="Lucas S."/>
            <person name="Salamov A.A."/>
            <person name="Bradshaw R.E."/>
            <person name="Ciuffetti L."/>
            <person name="Hamelin R.C."/>
            <person name="Kema G.H.J."/>
            <person name="Lawrence C."/>
            <person name="Scott J.A."/>
            <person name="Spatafora J.W."/>
            <person name="Turgeon B.G."/>
            <person name="de Wit P.J.G.M."/>
            <person name="Zhong S."/>
            <person name="Goodwin S.B."/>
            <person name="Grigoriev I.V."/>
        </authorList>
    </citation>
    <scope>NUCLEOTIDE SEQUENCE [LARGE SCALE GENOMIC DNA]</scope>
    <source>
        <strain evidence="1 2">CIRAD86</strain>
    </source>
</reference>
<dbReference type="VEuPathDB" id="FungiDB:MYCFIDRAFT_175088"/>
<dbReference type="AlphaFoldDB" id="M3AGF5"/>
<dbReference type="Proteomes" id="UP000016932">
    <property type="component" value="Unassembled WGS sequence"/>
</dbReference>
<dbReference type="RefSeq" id="XP_007926828.1">
    <property type="nucleotide sequence ID" value="XM_007928637.1"/>
</dbReference>
<protein>
    <submittedName>
        <fullName evidence="1">Uncharacterized protein</fullName>
    </submittedName>
</protein>
<accession>M3AGF5</accession>
<evidence type="ECO:0000313" key="2">
    <source>
        <dbReference type="Proteomes" id="UP000016932"/>
    </source>
</evidence>
<gene>
    <name evidence="1" type="ORF">MYCFIDRAFT_175088</name>
</gene>